<sequence length="739" mass="80277">MSKGTTIRMWRRTIFVLLALIIVGFGAIVFSLARLQLVEGSSLQTRAVDQQLKDTVFSAQRGTIYDCNMKPLAESASVWKVVLEPAFITDKNREVIAEGLSKILGMDKNEIIKRSMKKTYYDELKRKVETDVKDQIIKFKVEHKIDNGIRLIEDFKRYYPYGEFAASVLGFTGTDNQGLYGLEKQYDSYLTGVPGKLVTAKNAIGTDMPFQYEQKVNAQNGNSLVLTIDEVVQHFLEKNLEEGVKENKVGNRACAIVMNVKTGAILGMAVKGDFDPNNPFAIADKEEAAKIAAMPDGDAKKAALKAAQEKQWRNKSISDTYYPGSVFKMITGSAAMEEGIVNENTPFFCNGSIKVASETIHCWRSYGHGSETFVQGLCNSCNPVFIQIGEKLGPQRFFKYFSAFGFTSKTGIDLPGEPLRTIYYTPEQLNPVELATESFGQNFSITPIQMITAIAAVSNGGYLVQPHVVSQILDEDGNIVKTADTTPKRQVISADTSARMCKILQLNATIGTAKNGYLPGYRIGGKTGTSQKMDVKQKTGVMQYIASYGGFAPADDPQIAMLVFFDEPHGGSYYGAAVAGPVFAKTMEEILPYLGVQRKYTDSELAKLDVKAPDVVGKTIDEAKSILNKQKLTPKIYGSGSKIVSQVPESGKTIPQNGTMVLFTDEKSSDTIVTVPKLTGMSLAAANKTAANAGLNISITGAALTGTNPVSNSQSIAAGTKVPPGTVVVVGFIEPNQVE</sequence>
<dbReference type="SUPFAM" id="SSF56519">
    <property type="entry name" value="Penicillin binding protein dimerisation domain"/>
    <property type="match status" value="1"/>
</dbReference>
<feature type="domain" description="PASTA" evidence="4">
    <location>
        <begin position="669"/>
        <end position="734"/>
    </location>
</feature>
<dbReference type="SMART" id="SM00740">
    <property type="entry name" value="PASTA"/>
    <property type="match status" value="2"/>
</dbReference>
<dbReference type="InterPro" id="IPR036138">
    <property type="entry name" value="PBP_dimer_sf"/>
</dbReference>
<dbReference type="PANTHER" id="PTHR30627">
    <property type="entry name" value="PEPTIDOGLYCAN D,D-TRANSPEPTIDASE"/>
    <property type="match status" value="1"/>
</dbReference>
<keyword evidence="3" id="KW-0472">Membrane</keyword>
<dbReference type="InterPro" id="IPR005311">
    <property type="entry name" value="PBP_dimer"/>
</dbReference>
<evidence type="ECO:0000256" key="2">
    <source>
        <dbReference type="ARBA" id="ARBA00007171"/>
    </source>
</evidence>
<dbReference type="GO" id="GO:0008658">
    <property type="term" value="F:penicillin binding"/>
    <property type="evidence" value="ECO:0007669"/>
    <property type="project" value="InterPro"/>
</dbReference>
<dbReference type="Pfam" id="PF03793">
    <property type="entry name" value="PASTA"/>
    <property type="match status" value="2"/>
</dbReference>
<organism evidence="5 6">
    <name type="scientific">Caproiciproducens galactitolivorans</name>
    <dbReference type="NCBI Taxonomy" id="642589"/>
    <lineage>
        <taxon>Bacteria</taxon>
        <taxon>Bacillati</taxon>
        <taxon>Bacillota</taxon>
        <taxon>Clostridia</taxon>
        <taxon>Eubacteriales</taxon>
        <taxon>Acutalibacteraceae</taxon>
        <taxon>Caproiciproducens</taxon>
    </lineage>
</organism>
<evidence type="ECO:0000256" key="3">
    <source>
        <dbReference type="ARBA" id="ARBA00023136"/>
    </source>
</evidence>
<proteinExistence type="inferred from homology"/>
<comment type="subcellular location">
    <subcellularLocation>
        <location evidence="1">Membrane</location>
    </subcellularLocation>
</comment>
<dbReference type="InterPro" id="IPR012338">
    <property type="entry name" value="Beta-lactam/transpept-like"/>
</dbReference>
<dbReference type="Proteomes" id="UP000297714">
    <property type="component" value="Unassembled WGS sequence"/>
</dbReference>
<dbReference type="OrthoDB" id="9804124at2"/>
<feature type="domain" description="PASTA" evidence="4">
    <location>
        <begin position="606"/>
        <end position="666"/>
    </location>
</feature>
<dbReference type="InterPro" id="IPR005543">
    <property type="entry name" value="PASTA_dom"/>
</dbReference>
<evidence type="ECO:0000259" key="4">
    <source>
        <dbReference type="PROSITE" id="PS51178"/>
    </source>
</evidence>
<dbReference type="InterPro" id="IPR050515">
    <property type="entry name" value="Beta-lactam/transpept"/>
</dbReference>
<dbReference type="Pfam" id="PF03717">
    <property type="entry name" value="PBP_dimer"/>
    <property type="match status" value="1"/>
</dbReference>
<dbReference type="Pfam" id="PF00905">
    <property type="entry name" value="Transpeptidase"/>
    <property type="match status" value="1"/>
</dbReference>
<dbReference type="GO" id="GO:0071555">
    <property type="term" value="P:cell wall organization"/>
    <property type="evidence" value="ECO:0007669"/>
    <property type="project" value="TreeGrafter"/>
</dbReference>
<dbReference type="EMBL" id="SRMQ01000011">
    <property type="protein sequence ID" value="TGJ75720.1"/>
    <property type="molecule type" value="Genomic_DNA"/>
</dbReference>
<gene>
    <name evidence="5" type="primary">spoVD_2</name>
    <name evidence="5" type="ORF">CAGA_20980</name>
</gene>
<keyword evidence="6" id="KW-1185">Reference proteome</keyword>
<name>A0A4Z0Y9T5_9FIRM</name>
<dbReference type="InterPro" id="IPR001460">
    <property type="entry name" value="PCN-bd_Tpept"/>
</dbReference>
<dbReference type="PROSITE" id="PS51178">
    <property type="entry name" value="PASTA"/>
    <property type="match status" value="2"/>
</dbReference>
<protein>
    <submittedName>
        <fullName evidence="5">Stage V sporulation protein D</fullName>
    </submittedName>
</protein>
<comment type="similarity">
    <text evidence="2">Belongs to the transpeptidase family.</text>
</comment>
<dbReference type="Gene3D" id="3.30.10.20">
    <property type="match status" value="2"/>
</dbReference>
<dbReference type="PANTHER" id="PTHR30627:SF1">
    <property type="entry name" value="PEPTIDOGLYCAN D,D-TRANSPEPTIDASE FTSI"/>
    <property type="match status" value="1"/>
</dbReference>
<dbReference type="GO" id="GO:0005886">
    <property type="term" value="C:plasma membrane"/>
    <property type="evidence" value="ECO:0007669"/>
    <property type="project" value="TreeGrafter"/>
</dbReference>
<dbReference type="Gene3D" id="3.90.1310.10">
    <property type="entry name" value="Penicillin-binding protein 2a (Domain 2)"/>
    <property type="match status" value="1"/>
</dbReference>
<dbReference type="Gene3D" id="3.40.710.10">
    <property type="entry name" value="DD-peptidase/beta-lactamase superfamily"/>
    <property type="match status" value="1"/>
</dbReference>
<accession>A0A4Z0Y9T5</accession>
<dbReference type="AlphaFoldDB" id="A0A4Z0Y9T5"/>
<dbReference type="SUPFAM" id="SSF54184">
    <property type="entry name" value="Penicillin-binding protein 2x (pbp-2x), c-terminal domain"/>
    <property type="match status" value="1"/>
</dbReference>
<dbReference type="SUPFAM" id="SSF56601">
    <property type="entry name" value="beta-lactamase/transpeptidase-like"/>
    <property type="match status" value="1"/>
</dbReference>
<evidence type="ECO:0000313" key="6">
    <source>
        <dbReference type="Proteomes" id="UP000297714"/>
    </source>
</evidence>
<evidence type="ECO:0000313" key="5">
    <source>
        <dbReference type="EMBL" id="TGJ75720.1"/>
    </source>
</evidence>
<evidence type="ECO:0000256" key="1">
    <source>
        <dbReference type="ARBA" id="ARBA00004370"/>
    </source>
</evidence>
<comment type="caution">
    <text evidence="5">The sequence shown here is derived from an EMBL/GenBank/DDBJ whole genome shotgun (WGS) entry which is preliminary data.</text>
</comment>
<reference evidence="5 6" key="1">
    <citation type="submission" date="2019-04" db="EMBL/GenBank/DDBJ databases">
        <authorList>
            <person name="Poehlein A."/>
            <person name="Bengelsdorf F.R."/>
            <person name="Duerre P."/>
            <person name="Daniel R."/>
        </authorList>
    </citation>
    <scope>NUCLEOTIDE SEQUENCE [LARGE SCALE GENOMIC DNA]</scope>
    <source>
        <strain evidence="5 6">BS-1</strain>
    </source>
</reference>
<dbReference type="RefSeq" id="WP_135660563.1">
    <property type="nucleotide sequence ID" value="NZ_JAJUFJ010000003.1"/>
</dbReference>
<dbReference type="CDD" id="cd06576">
    <property type="entry name" value="PASTA_Pbp2x-like_1"/>
    <property type="match status" value="1"/>
</dbReference>